<evidence type="ECO:0000313" key="4">
    <source>
        <dbReference type="EMBL" id="SSC11578.1"/>
    </source>
</evidence>
<dbReference type="InterPro" id="IPR051429">
    <property type="entry name" value="Encapsulin_nc"/>
</dbReference>
<keyword evidence="3" id="KW-1284">Encapsulin nanocompartment</keyword>
<dbReference type="EMBL" id="LS974202">
    <property type="protein sequence ID" value="SSC11578.1"/>
    <property type="molecule type" value="Genomic_DNA"/>
</dbReference>
<dbReference type="Gene3D" id="3.30.2400.30">
    <property type="match status" value="1"/>
</dbReference>
<dbReference type="SUPFAM" id="SSF56563">
    <property type="entry name" value="Major capsid protein gp5"/>
    <property type="match status" value="1"/>
</dbReference>
<comment type="subcellular location">
    <subcellularLocation>
        <location evidence="1">Encapsulin nanocompartment</location>
    </subcellularLocation>
</comment>
<keyword evidence="5" id="KW-1185">Reference proteome</keyword>
<dbReference type="GO" id="GO:0140737">
    <property type="term" value="C:encapsulin nanocompartment"/>
    <property type="evidence" value="ECO:0007669"/>
    <property type="project" value="UniProtKB-SubCell"/>
</dbReference>
<dbReference type="RefSeq" id="WP_169698036.1">
    <property type="nucleotide sequence ID" value="NZ_LS974202.1"/>
</dbReference>
<evidence type="ECO:0008006" key="6">
    <source>
        <dbReference type="Google" id="ProtNLM"/>
    </source>
</evidence>
<dbReference type="NCBIfam" id="NF041155">
    <property type="entry name" value="encap_f1"/>
    <property type="match status" value="1"/>
</dbReference>
<evidence type="ECO:0000256" key="2">
    <source>
        <dbReference type="ARBA" id="ARBA00033743"/>
    </source>
</evidence>
<accession>A0A7Z7PN54</accession>
<dbReference type="Proteomes" id="UP000250796">
    <property type="component" value="Chromosome MESINF"/>
</dbReference>
<dbReference type="Pfam" id="PF04454">
    <property type="entry name" value="Linocin_M18"/>
    <property type="match status" value="1"/>
</dbReference>
<comment type="similarity">
    <text evidence="2">Belongs to the encapsulin family. Family 1 subfamily.</text>
</comment>
<dbReference type="PIRSF" id="PIRSF019254">
    <property type="entry name" value="CFP29"/>
    <property type="match status" value="1"/>
</dbReference>
<proteinExistence type="inferred from homology"/>
<dbReference type="KEGG" id="minf:MESINF_0129"/>
<reference evidence="4 5" key="1">
    <citation type="submission" date="2017-01" db="EMBL/GenBank/DDBJ databases">
        <authorList>
            <person name="Erauso G."/>
        </authorList>
    </citation>
    <scope>NUCLEOTIDE SEQUENCE [LARGE SCALE GENOMIC DNA]</scope>
    <source>
        <strain evidence="4">MESINF1</strain>
    </source>
</reference>
<gene>
    <name evidence="4" type="ORF">MESINF_0129</name>
</gene>
<dbReference type="PANTHER" id="PTHR37165">
    <property type="entry name" value="PEPTIDASE U56 FAMILY"/>
    <property type="match status" value="1"/>
</dbReference>
<dbReference type="InterPro" id="IPR007544">
    <property type="entry name" value="ENCAP"/>
</dbReference>
<dbReference type="Gene3D" id="3.30.2320.10">
    <property type="entry name" value="hypothetical protein PF0899 domain"/>
    <property type="match status" value="1"/>
</dbReference>
<evidence type="ECO:0000313" key="5">
    <source>
        <dbReference type="Proteomes" id="UP000250796"/>
    </source>
</evidence>
<protein>
    <recommendedName>
        <fullName evidence="6">Bacteriocin</fullName>
    </recommendedName>
</protein>
<dbReference type="PANTHER" id="PTHR37165:SF1">
    <property type="entry name" value="TYPE 1 ENCAPSULIN SHELL PROTEIN"/>
    <property type="match status" value="1"/>
</dbReference>
<organism evidence="4 5">
    <name type="scientific">Mesotoga infera</name>
    <dbReference type="NCBI Taxonomy" id="1236046"/>
    <lineage>
        <taxon>Bacteria</taxon>
        <taxon>Thermotogati</taxon>
        <taxon>Thermotogota</taxon>
        <taxon>Thermotogae</taxon>
        <taxon>Kosmotogales</taxon>
        <taxon>Kosmotogaceae</taxon>
        <taxon>Mesotoga</taxon>
    </lineage>
</organism>
<sequence length="264" mass="29483">MDIFKRQLAPLSSEAWKEVNNRAGQVLKNYLSARRVINVVGPKGWEYSFLPEGRLDLIETGNEVGAGLRKAKPLMELRIPFRLNRWELDNIDRGTADPDLGPLEEAARKIALFEENAIYNGFEAGMIKGLVKEAKTEPVPLGKKPEEIVKSLARAVQKLKDNFTSGPFALVVNPETLAMLNSHVQGYPLVKRIESLLGTDIVVSRVLQGGLLLPKDHEDLEMVIGGDFEIGYHSHTDEEVELFIAESFTFRVLDPNIIVNIIVN</sequence>
<evidence type="ECO:0000256" key="3">
    <source>
        <dbReference type="ARBA" id="ARBA00033787"/>
    </source>
</evidence>
<evidence type="ECO:0000256" key="1">
    <source>
        <dbReference type="ARBA" id="ARBA00033738"/>
    </source>
</evidence>
<dbReference type="AlphaFoldDB" id="A0A7Z7PN54"/>
<name>A0A7Z7PN54_9BACT</name>